<evidence type="ECO:0000313" key="2">
    <source>
        <dbReference type="WBParaSite" id="nRc.2.0.1.t40933-RA"/>
    </source>
</evidence>
<protein>
    <submittedName>
        <fullName evidence="2">Uncharacterized protein</fullName>
    </submittedName>
</protein>
<organism evidence="1 2">
    <name type="scientific">Romanomermis culicivorax</name>
    <name type="common">Nematode worm</name>
    <dbReference type="NCBI Taxonomy" id="13658"/>
    <lineage>
        <taxon>Eukaryota</taxon>
        <taxon>Metazoa</taxon>
        <taxon>Ecdysozoa</taxon>
        <taxon>Nematoda</taxon>
        <taxon>Enoplea</taxon>
        <taxon>Dorylaimia</taxon>
        <taxon>Mermithida</taxon>
        <taxon>Mermithoidea</taxon>
        <taxon>Mermithidae</taxon>
        <taxon>Romanomermis</taxon>
    </lineage>
</organism>
<dbReference type="AlphaFoldDB" id="A0A915KTK5"/>
<keyword evidence="1" id="KW-1185">Reference proteome</keyword>
<name>A0A915KTK5_ROMCU</name>
<dbReference type="Proteomes" id="UP000887565">
    <property type="component" value="Unplaced"/>
</dbReference>
<proteinExistence type="predicted"/>
<reference evidence="2" key="1">
    <citation type="submission" date="2022-11" db="UniProtKB">
        <authorList>
            <consortium name="WormBaseParasite"/>
        </authorList>
    </citation>
    <scope>IDENTIFICATION</scope>
</reference>
<accession>A0A915KTK5</accession>
<sequence>MSEQWYIIFRNNFCIPHGKKRSATKQAKPWVGEPRSYVVEVSAIHWQNVGDVPVQLRLHLYDSNIKKFFGRSCSLPWMKSFDGTEVIYFYVPQDEHIMLIFELATVWRT</sequence>
<evidence type="ECO:0000313" key="1">
    <source>
        <dbReference type="Proteomes" id="UP000887565"/>
    </source>
</evidence>
<dbReference type="WBParaSite" id="nRc.2.0.1.t40933-RA">
    <property type="protein sequence ID" value="nRc.2.0.1.t40933-RA"/>
    <property type="gene ID" value="nRc.2.0.1.g40933"/>
</dbReference>